<dbReference type="PANTHER" id="PTHR10788:SF46">
    <property type="entry name" value="ALPHA,ALPHA-TREHALOSE-PHOSPHATE SYNTHASE [UDP-FORMING] 11-RELATED"/>
    <property type="match status" value="1"/>
</dbReference>
<evidence type="ECO:0000313" key="1">
    <source>
        <dbReference type="EMBL" id="KAK8995115.1"/>
    </source>
</evidence>
<dbReference type="PANTHER" id="PTHR10788">
    <property type="entry name" value="TREHALOSE-6-PHOSPHATE SYNTHASE"/>
    <property type="match status" value="1"/>
</dbReference>
<comment type="caution">
    <text evidence="1">The sequence shown here is derived from an EMBL/GenBank/DDBJ whole genome shotgun (WGS) entry which is preliminary data.</text>
</comment>
<sequence length="227" mass="26654">MVSSCCLDQFNMLCSDDFRFMNRVPRVMKIPGVVSEFDEEEPSPPRKRVIVVSNQLPLRAWRDSVSKEWCFEFDENDLLAQLKHAFPPDTEVRHVGTLKADVDVADPDEVARLLRENLSCETIFLPVEMRDLFYHGFCKHYLWPLFHYMMPMPGSSGVRFDREQWTAYVSANKIFADKVLEVMFRDDEDGDHVWVHDYHLMALPTFLRRRCNRALLVLLQKDFGVAF</sequence>
<keyword evidence="2" id="KW-1185">Reference proteome</keyword>
<accession>A0ABR2Q3U4</accession>
<name>A0ABR2Q3U4_9ROSI</name>
<dbReference type="Pfam" id="PF00982">
    <property type="entry name" value="Glyco_transf_20"/>
    <property type="match status" value="1"/>
</dbReference>
<dbReference type="Proteomes" id="UP001396334">
    <property type="component" value="Unassembled WGS sequence"/>
</dbReference>
<reference evidence="1 2" key="1">
    <citation type="journal article" date="2024" name="G3 (Bethesda)">
        <title>Genome assembly of Hibiscus sabdariffa L. provides insights into metabolisms of medicinal natural products.</title>
        <authorList>
            <person name="Kim T."/>
        </authorList>
    </citation>
    <scope>NUCLEOTIDE SEQUENCE [LARGE SCALE GENOMIC DNA]</scope>
    <source>
        <strain evidence="1">TK-2024</strain>
        <tissue evidence="1">Old leaves</tissue>
    </source>
</reference>
<dbReference type="EMBL" id="JBBPBN010000046">
    <property type="protein sequence ID" value="KAK8995115.1"/>
    <property type="molecule type" value="Genomic_DNA"/>
</dbReference>
<dbReference type="Gene3D" id="3.40.50.2000">
    <property type="entry name" value="Glycogen Phosphorylase B"/>
    <property type="match status" value="1"/>
</dbReference>
<dbReference type="SUPFAM" id="SSF53756">
    <property type="entry name" value="UDP-Glycosyltransferase/glycogen phosphorylase"/>
    <property type="match status" value="1"/>
</dbReference>
<organism evidence="1 2">
    <name type="scientific">Hibiscus sabdariffa</name>
    <name type="common">roselle</name>
    <dbReference type="NCBI Taxonomy" id="183260"/>
    <lineage>
        <taxon>Eukaryota</taxon>
        <taxon>Viridiplantae</taxon>
        <taxon>Streptophyta</taxon>
        <taxon>Embryophyta</taxon>
        <taxon>Tracheophyta</taxon>
        <taxon>Spermatophyta</taxon>
        <taxon>Magnoliopsida</taxon>
        <taxon>eudicotyledons</taxon>
        <taxon>Gunneridae</taxon>
        <taxon>Pentapetalae</taxon>
        <taxon>rosids</taxon>
        <taxon>malvids</taxon>
        <taxon>Malvales</taxon>
        <taxon>Malvaceae</taxon>
        <taxon>Malvoideae</taxon>
        <taxon>Hibiscus</taxon>
    </lineage>
</organism>
<protein>
    <recommendedName>
        <fullName evidence="3">Trehalose-6-phosphate synthase</fullName>
    </recommendedName>
</protein>
<proteinExistence type="predicted"/>
<evidence type="ECO:0000313" key="2">
    <source>
        <dbReference type="Proteomes" id="UP001396334"/>
    </source>
</evidence>
<gene>
    <name evidence="1" type="ORF">V6N11_069563</name>
</gene>
<evidence type="ECO:0008006" key="3">
    <source>
        <dbReference type="Google" id="ProtNLM"/>
    </source>
</evidence>
<dbReference type="InterPro" id="IPR001830">
    <property type="entry name" value="Glyco_trans_20"/>
</dbReference>